<feature type="repeat" description="TPR" evidence="1">
    <location>
        <begin position="539"/>
        <end position="572"/>
    </location>
</feature>
<dbReference type="PANTHER" id="PTHR12558">
    <property type="entry name" value="CELL DIVISION CYCLE 16,23,27"/>
    <property type="match status" value="1"/>
</dbReference>
<keyword evidence="2" id="KW-0732">Signal</keyword>
<evidence type="ECO:0000313" key="4">
    <source>
        <dbReference type="Proteomes" id="UP000192721"/>
    </source>
</evidence>
<evidence type="ECO:0000256" key="2">
    <source>
        <dbReference type="SAM" id="SignalP"/>
    </source>
</evidence>
<evidence type="ECO:0000313" key="3">
    <source>
        <dbReference type="EMBL" id="OQS38669.1"/>
    </source>
</evidence>
<dbReference type="SMART" id="SM00028">
    <property type="entry name" value="TPR"/>
    <property type="match status" value="5"/>
</dbReference>
<dbReference type="RefSeq" id="WP_081555745.1">
    <property type="nucleotide sequence ID" value="NZ_MUKV01000015.1"/>
</dbReference>
<organism evidence="3 4">
    <name type="scientific">Chromobacterium haemolyticum</name>
    <dbReference type="NCBI Taxonomy" id="394935"/>
    <lineage>
        <taxon>Bacteria</taxon>
        <taxon>Pseudomonadati</taxon>
        <taxon>Pseudomonadota</taxon>
        <taxon>Betaproteobacteria</taxon>
        <taxon>Neisseriales</taxon>
        <taxon>Chromobacteriaceae</taxon>
        <taxon>Chromobacterium</taxon>
    </lineage>
</organism>
<name>A0A1W0CV78_9NEIS</name>
<feature type="signal peptide" evidence="2">
    <location>
        <begin position="1"/>
        <end position="22"/>
    </location>
</feature>
<dbReference type="InterPro" id="IPR011990">
    <property type="entry name" value="TPR-like_helical_dom_sf"/>
</dbReference>
<dbReference type="Gene3D" id="1.25.40.10">
    <property type="entry name" value="Tetratricopeptide repeat domain"/>
    <property type="match status" value="3"/>
</dbReference>
<reference evidence="3 4" key="1">
    <citation type="submission" date="2017-02" db="EMBL/GenBank/DDBJ databases">
        <title>Chromobacterium haemolyticum H5244.</title>
        <authorList>
            <person name="Gulvik C.A."/>
        </authorList>
    </citation>
    <scope>NUCLEOTIDE SEQUENCE [LARGE SCALE GENOMIC DNA]</scope>
    <source>
        <strain evidence="3 4">H5244</strain>
    </source>
</reference>
<evidence type="ECO:0000256" key="1">
    <source>
        <dbReference type="PROSITE-ProRule" id="PRU00339"/>
    </source>
</evidence>
<proteinExistence type="predicted"/>
<dbReference type="PROSITE" id="PS51257">
    <property type="entry name" value="PROKAR_LIPOPROTEIN"/>
    <property type="match status" value="1"/>
</dbReference>
<feature type="chain" id="PRO_5013275047" description="Tetratricopeptide repeat protein" evidence="2">
    <location>
        <begin position="23"/>
        <end position="585"/>
    </location>
</feature>
<keyword evidence="1" id="KW-0802">TPR repeat</keyword>
<gene>
    <name evidence="3" type="ORF">B0T45_12905</name>
</gene>
<comment type="caution">
    <text evidence="3">The sequence shown here is derived from an EMBL/GenBank/DDBJ whole genome shotgun (WGS) entry which is preliminary data.</text>
</comment>
<dbReference type="Proteomes" id="UP000192721">
    <property type="component" value="Unassembled WGS sequence"/>
</dbReference>
<dbReference type="Pfam" id="PF13432">
    <property type="entry name" value="TPR_16"/>
    <property type="match status" value="3"/>
</dbReference>
<accession>A0A1W0CV78</accession>
<dbReference type="SUPFAM" id="SSF48452">
    <property type="entry name" value="TPR-like"/>
    <property type="match status" value="2"/>
</dbReference>
<evidence type="ECO:0008006" key="5">
    <source>
        <dbReference type="Google" id="ProtNLM"/>
    </source>
</evidence>
<sequence>MRMQRLKKTLPLLMVALLSACANFKHPGAAKPVDAGKAAGDEAAITQKEDESQLPKAELTPEILYGVVAGEIAAQRGSVGASAVTYLELARQTRDPRLAQRAAEFSMFAGLLKETSEALTLWMELAPDSVPAREQLFITLLRAGKLAESKPLIEALLQKEPERAPAIFVQLARLTSRQSDKQAAYDLVKQFASRYPDLAEARFALLAVAAEAGDQATMNREFDRLAQIAPAWDLPVAWQVDRLRREQLDQAIDFLQRELARRPNAGLELKLAKPRLLVGAKRFAEARQAFDQLLPGNPNNPDLLYASGLMAYQMRDLSAAERHLRQALAAGHPETNFIRYTLGQITEERQDVGAAKGWYEMVGAGPQFLPAQGRLAVMEAGDGKLELALARLAPLGGNDQEKITLALLQSQLAREAKQPGKAHDLLSKALLRMPKAPELLYERALVSDSLGNVGNAERDLKQVLKEKPGDAQALNALGYTLTNRTNRHQEALGYIEKALKSEPDNPTILDSLGWAQYKLGRLDAALKTLQKAYALLPDAELAAHLGEVLWKLGKKEEALAVWNKALEASPEHDVLRDTMRRLGAH</sequence>
<dbReference type="PROSITE" id="PS50005">
    <property type="entry name" value="TPR"/>
    <property type="match status" value="1"/>
</dbReference>
<dbReference type="EMBL" id="MUKV01000015">
    <property type="protein sequence ID" value="OQS38669.1"/>
    <property type="molecule type" value="Genomic_DNA"/>
</dbReference>
<protein>
    <recommendedName>
        <fullName evidence="5">Tetratricopeptide repeat protein</fullName>
    </recommendedName>
</protein>
<dbReference type="InterPro" id="IPR019734">
    <property type="entry name" value="TPR_rpt"/>
</dbReference>
<dbReference type="AlphaFoldDB" id="A0A1W0CV78"/>
<dbReference type="PROSITE" id="PS50293">
    <property type="entry name" value="TPR_REGION"/>
    <property type="match status" value="1"/>
</dbReference>
<dbReference type="PANTHER" id="PTHR12558:SF13">
    <property type="entry name" value="CELL DIVISION CYCLE PROTEIN 27 HOMOLOG"/>
    <property type="match status" value="1"/>
</dbReference>